<keyword evidence="3" id="KW-1185">Reference proteome</keyword>
<keyword evidence="2" id="KW-0695">RNA-directed DNA polymerase</keyword>
<dbReference type="InterPro" id="IPR050951">
    <property type="entry name" value="Retrovirus_Pol_polyprotein"/>
</dbReference>
<dbReference type="InterPro" id="IPR000477">
    <property type="entry name" value="RT_dom"/>
</dbReference>
<protein>
    <submittedName>
        <fullName evidence="2">Reverse transcriptase</fullName>
    </submittedName>
</protein>
<dbReference type="PROSITE" id="PS50994">
    <property type="entry name" value="INTEGRASE"/>
    <property type="match status" value="1"/>
</dbReference>
<keyword evidence="2" id="KW-0808">Transferase</keyword>
<dbReference type="Gene3D" id="3.30.70.270">
    <property type="match status" value="1"/>
</dbReference>
<sequence length="321" mass="36807">MVKKKMVLREYVLDYRQLSKYIMKDKFPIPVIDELNGSAMFSKPDLRSSYHQIRMSEVDICKTAFRTHEGHYEFLVMPFGLTNAPSTFQSLMNTTKCPTPAIIKQLRGFLGLTGYYRRFIKNYAGISQPLTTLLKKNAFKWNVAAELAYNQLKKAMMEAPVLVALPNFDQEFVKGKVVVGNDTEMRKELIKYFHNEAIGGHSGVYKPDLSAYPGLIQPLPIPERVWTEVTMDFIEKLPISGGKSVIMVVVDKLTKYAHFMALSHPFSASQVAQVFIDNVYKLYGLPESIVSDRDKVFMSRFWKDLFVELKVQLKFSTAYHP</sequence>
<feature type="domain" description="Integrase catalytic" evidence="1">
    <location>
        <begin position="216"/>
        <end position="321"/>
    </location>
</feature>
<accession>A0ABQ5FPJ3</accession>
<evidence type="ECO:0000313" key="3">
    <source>
        <dbReference type="Proteomes" id="UP001151760"/>
    </source>
</evidence>
<reference evidence="2" key="2">
    <citation type="submission" date="2022-01" db="EMBL/GenBank/DDBJ databases">
        <authorList>
            <person name="Yamashiro T."/>
            <person name="Shiraishi A."/>
            <person name="Satake H."/>
            <person name="Nakayama K."/>
        </authorList>
    </citation>
    <scope>NUCLEOTIDE SEQUENCE</scope>
</reference>
<dbReference type="EMBL" id="BQNB010017542">
    <property type="protein sequence ID" value="GJT64417.1"/>
    <property type="molecule type" value="Genomic_DNA"/>
</dbReference>
<organism evidence="2 3">
    <name type="scientific">Tanacetum coccineum</name>
    <dbReference type="NCBI Taxonomy" id="301880"/>
    <lineage>
        <taxon>Eukaryota</taxon>
        <taxon>Viridiplantae</taxon>
        <taxon>Streptophyta</taxon>
        <taxon>Embryophyta</taxon>
        <taxon>Tracheophyta</taxon>
        <taxon>Spermatophyta</taxon>
        <taxon>Magnoliopsida</taxon>
        <taxon>eudicotyledons</taxon>
        <taxon>Gunneridae</taxon>
        <taxon>Pentapetalae</taxon>
        <taxon>asterids</taxon>
        <taxon>campanulids</taxon>
        <taxon>Asterales</taxon>
        <taxon>Asteraceae</taxon>
        <taxon>Asteroideae</taxon>
        <taxon>Anthemideae</taxon>
        <taxon>Anthemidinae</taxon>
        <taxon>Tanacetum</taxon>
    </lineage>
</organism>
<dbReference type="PANTHER" id="PTHR37984">
    <property type="entry name" value="PROTEIN CBG26694"/>
    <property type="match status" value="1"/>
</dbReference>
<dbReference type="Pfam" id="PF00665">
    <property type="entry name" value="rve"/>
    <property type="match status" value="1"/>
</dbReference>
<keyword evidence="2" id="KW-0548">Nucleotidyltransferase</keyword>
<dbReference type="InterPro" id="IPR043128">
    <property type="entry name" value="Rev_trsase/Diguanyl_cyclase"/>
</dbReference>
<dbReference type="InterPro" id="IPR036397">
    <property type="entry name" value="RNaseH_sf"/>
</dbReference>
<comment type="caution">
    <text evidence="2">The sequence shown here is derived from an EMBL/GenBank/DDBJ whole genome shotgun (WGS) entry which is preliminary data.</text>
</comment>
<reference evidence="2" key="1">
    <citation type="journal article" date="2022" name="Int. J. Mol. Sci.">
        <title>Draft Genome of Tanacetum Coccineum: Genomic Comparison of Closely Related Tanacetum-Family Plants.</title>
        <authorList>
            <person name="Yamashiro T."/>
            <person name="Shiraishi A."/>
            <person name="Nakayama K."/>
            <person name="Satake H."/>
        </authorList>
    </citation>
    <scope>NUCLEOTIDE SEQUENCE</scope>
</reference>
<proteinExistence type="predicted"/>
<dbReference type="InterPro" id="IPR001584">
    <property type="entry name" value="Integrase_cat-core"/>
</dbReference>
<dbReference type="SUPFAM" id="SSF53098">
    <property type="entry name" value="Ribonuclease H-like"/>
    <property type="match status" value="1"/>
</dbReference>
<dbReference type="Proteomes" id="UP001151760">
    <property type="component" value="Unassembled WGS sequence"/>
</dbReference>
<dbReference type="PANTHER" id="PTHR37984:SF5">
    <property type="entry name" value="PROTEIN NYNRIN-LIKE"/>
    <property type="match status" value="1"/>
</dbReference>
<evidence type="ECO:0000259" key="1">
    <source>
        <dbReference type="PROSITE" id="PS50994"/>
    </source>
</evidence>
<dbReference type="Gene3D" id="3.10.10.10">
    <property type="entry name" value="HIV Type 1 Reverse Transcriptase, subunit A, domain 1"/>
    <property type="match status" value="1"/>
</dbReference>
<name>A0ABQ5FPJ3_9ASTR</name>
<dbReference type="Gene3D" id="3.30.420.10">
    <property type="entry name" value="Ribonuclease H-like superfamily/Ribonuclease H"/>
    <property type="match status" value="1"/>
</dbReference>
<dbReference type="SUPFAM" id="SSF56672">
    <property type="entry name" value="DNA/RNA polymerases"/>
    <property type="match status" value="1"/>
</dbReference>
<dbReference type="InterPro" id="IPR043502">
    <property type="entry name" value="DNA/RNA_pol_sf"/>
</dbReference>
<dbReference type="CDD" id="cd01647">
    <property type="entry name" value="RT_LTR"/>
    <property type="match status" value="1"/>
</dbReference>
<dbReference type="GO" id="GO:0003964">
    <property type="term" value="F:RNA-directed DNA polymerase activity"/>
    <property type="evidence" value="ECO:0007669"/>
    <property type="project" value="UniProtKB-KW"/>
</dbReference>
<evidence type="ECO:0000313" key="2">
    <source>
        <dbReference type="EMBL" id="GJT64417.1"/>
    </source>
</evidence>
<dbReference type="Pfam" id="PF00078">
    <property type="entry name" value="RVT_1"/>
    <property type="match status" value="1"/>
</dbReference>
<dbReference type="InterPro" id="IPR012337">
    <property type="entry name" value="RNaseH-like_sf"/>
</dbReference>
<gene>
    <name evidence="2" type="ORF">Tco_1015897</name>
</gene>